<sequence>MPRKRIALVGGGQIGGILALLLTQKELGDLLIIDTPEQAERMQGKALDIMGYRPNGGHDVELRGSGDFADLEGADVVVITAGMARRPGMSREDLLDVNLAIVRHVGEQVRRHAPDAFCIVTTNPLDAIVYAFHQASGLPHHRVVGMAGALDSARFRTYLAMETGYSVEDVACLVMGGHGPTMIPLIRTATIGGVPITDLLSPERIEAVAERTRNAGTEIVSLLGNGSAFVSSAAAIAEMVEAHVRDKRRVIASAAYCQGEYGVDGYFMGVPCVIGAAGVEQVIEFPLTPDEQQLFDNSFGAVQASVRKVRENP</sequence>
<dbReference type="CDD" id="cd01339">
    <property type="entry name" value="LDH-like_MDH"/>
    <property type="match status" value="1"/>
</dbReference>
<keyword evidence="2 5" id="KW-0816">Tricarboxylic acid cycle</keyword>
<evidence type="ECO:0000256" key="6">
    <source>
        <dbReference type="PIRSR" id="PIRSR000102-1"/>
    </source>
</evidence>
<dbReference type="Pfam" id="PF00056">
    <property type="entry name" value="Ldh_1_N"/>
    <property type="match status" value="1"/>
</dbReference>
<feature type="active site" description="Proton acceptor" evidence="5 6">
    <location>
        <position position="178"/>
    </location>
</feature>
<comment type="similarity">
    <text evidence="5">Belongs to the LDH/MDH superfamily. MDH type 3 family.</text>
</comment>
<dbReference type="GO" id="GO:0006089">
    <property type="term" value="P:lactate metabolic process"/>
    <property type="evidence" value="ECO:0007669"/>
    <property type="project" value="TreeGrafter"/>
</dbReference>
<keyword evidence="4 5" id="KW-0520">NAD</keyword>
<evidence type="ECO:0000256" key="4">
    <source>
        <dbReference type="ARBA" id="ARBA00023027"/>
    </source>
</evidence>
<dbReference type="SUPFAM" id="SSF51735">
    <property type="entry name" value="NAD(P)-binding Rossmann-fold domains"/>
    <property type="match status" value="1"/>
</dbReference>
<dbReference type="EMBL" id="PQCO01000166">
    <property type="protein sequence ID" value="PUE03129.1"/>
    <property type="molecule type" value="Genomic_DNA"/>
</dbReference>
<feature type="binding site" evidence="5 7">
    <location>
        <position position="91"/>
    </location>
    <ligand>
        <name>substrate</name>
    </ligand>
</feature>
<evidence type="ECO:0000313" key="12">
    <source>
        <dbReference type="Proteomes" id="UP000250928"/>
    </source>
</evidence>
<evidence type="ECO:0000259" key="10">
    <source>
        <dbReference type="Pfam" id="PF02866"/>
    </source>
</evidence>
<feature type="binding site" evidence="5 8">
    <location>
        <begin position="10"/>
        <end position="15"/>
    </location>
    <ligand>
        <name>NAD(+)</name>
        <dbReference type="ChEBI" id="CHEBI:57540"/>
    </ligand>
</feature>
<evidence type="ECO:0000256" key="2">
    <source>
        <dbReference type="ARBA" id="ARBA00022532"/>
    </source>
</evidence>
<feature type="binding site" evidence="5 7">
    <location>
        <position position="123"/>
    </location>
    <ligand>
        <name>substrate</name>
    </ligand>
</feature>
<dbReference type="InterPro" id="IPR011275">
    <property type="entry name" value="Malate_DH_type3"/>
</dbReference>
<dbReference type="PANTHER" id="PTHR43128">
    <property type="entry name" value="L-2-HYDROXYCARBOXYLATE DEHYDROGENASE (NAD(P)(+))"/>
    <property type="match status" value="1"/>
</dbReference>
<feature type="binding site" evidence="5 8">
    <location>
        <position position="98"/>
    </location>
    <ligand>
        <name>NAD(+)</name>
        <dbReference type="ChEBI" id="CHEBI:57540"/>
    </ligand>
</feature>
<evidence type="ECO:0000256" key="7">
    <source>
        <dbReference type="PIRSR" id="PIRSR000102-2"/>
    </source>
</evidence>
<gene>
    <name evidence="5 11" type="primary">mdh</name>
    <name evidence="11" type="ORF">C3L24_05080</name>
</gene>
<evidence type="ECO:0000256" key="1">
    <source>
        <dbReference type="ARBA" id="ARBA00003966"/>
    </source>
</evidence>
<evidence type="ECO:0000313" key="11">
    <source>
        <dbReference type="EMBL" id="PUE03129.1"/>
    </source>
</evidence>
<comment type="catalytic activity">
    <reaction evidence="5">
        <text>(S)-malate + NAD(+) = oxaloacetate + NADH + H(+)</text>
        <dbReference type="Rhea" id="RHEA:21432"/>
        <dbReference type="ChEBI" id="CHEBI:15378"/>
        <dbReference type="ChEBI" id="CHEBI:15589"/>
        <dbReference type="ChEBI" id="CHEBI:16452"/>
        <dbReference type="ChEBI" id="CHEBI:57540"/>
        <dbReference type="ChEBI" id="CHEBI:57945"/>
        <dbReference type="EC" id="1.1.1.37"/>
    </reaction>
</comment>
<keyword evidence="3 5" id="KW-0560">Oxidoreductase</keyword>
<dbReference type="Pfam" id="PF02866">
    <property type="entry name" value="Ldh_1_C"/>
    <property type="match status" value="1"/>
</dbReference>
<dbReference type="EC" id="1.1.1.37" evidence="5"/>
<dbReference type="SUPFAM" id="SSF56327">
    <property type="entry name" value="LDH C-terminal domain-like"/>
    <property type="match status" value="1"/>
</dbReference>
<feature type="binding site" evidence="5 7">
    <location>
        <position position="154"/>
    </location>
    <ligand>
        <name>substrate</name>
    </ligand>
</feature>
<comment type="caution">
    <text evidence="11">The sequence shown here is derived from an EMBL/GenBank/DDBJ whole genome shotgun (WGS) entry which is preliminary data.</text>
</comment>
<protein>
    <recommendedName>
        <fullName evidence="5">Malate dehydrogenase</fullName>
        <ecNumber evidence="5">1.1.1.37</ecNumber>
    </recommendedName>
</protein>
<reference evidence="11 12" key="1">
    <citation type="submission" date="2018-01" db="EMBL/GenBank/DDBJ databases">
        <title>Novel co-symbiosis in the lucinid bivalve Phacoides pectinatus.</title>
        <authorList>
            <person name="Lim S.J."/>
            <person name="Davis B.G."/>
            <person name="Gill D.E."/>
            <person name="Engel A.S."/>
            <person name="Anderson L.C."/>
            <person name="Campbell B.J."/>
        </authorList>
    </citation>
    <scope>NUCLEOTIDE SEQUENCE [LARGE SCALE GENOMIC DNA]</scope>
    <source>
        <strain evidence="11">N3_P5</strain>
    </source>
</reference>
<accession>A0A6N4DX89</accession>
<dbReference type="GO" id="GO:0030060">
    <property type="term" value="F:L-malate dehydrogenase (NAD+) activity"/>
    <property type="evidence" value="ECO:0007669"/>
    <property type="project" value="UniProtKB-UniRule"/>
</dbReference>
<proteinExistence type="inferred from homology"/>
<dbReference type="Gene3D" id="3.90.110.10">
    <property type="entry name" value="Lactate dehydrogenase/glycoside hydrolase, family 4, C-terminal"/>
    <property type="match status" value="1"/>
</dbReference>
<dbReference type="PANTHER" id="PTHR43128:SF16">
    <property type="entry name" value="L-LACTATE DEHYDROGENASE"/>
    <property type="match status" value="1"/>
</dbReference>
<dbReference type="AlphaFoldDB" id="A0A6N4DX89"/>
<dbReference type="Gene3D" id="3.40.50.720">
    <property type="entry name" value="NAD(P)-binding Rossmann-like Domain"/>
    <property type="match status" value="1"/>
</dbReference>
<feature type="binding site" evidence="5 8">
    <location>
        <position position="34"/>
    </location>
    <ligand>
        <name>NAD(+)</name>
        <dbReference type="ChEBI" id="CHEBI:57540"/>
    </ligand>
</feature>
<name>A0A6N4DX89_9GAMM</name>
<dbReference type="PRINTS" id="PR00086">
    <property type="entry name" value="LLDHDRGNASE"/>
</dbReference>
<feature type="domain" description="Lactate/malate dehydrogenase N-terminal" evidence="9">
    <location>
        <begin position="5"/>
        <end position="145"/>
    </location>
</feature>
<dbReference type="InterPro" id="IPR001236">
    <property type="entry name" value="Lactate/malate_DH_N"/>
</dbReference>
<evidence type="ECO:0000256" key="3">
    <source>
        <dbReference type="ARBA" id="ARBA00023002"/>
    </source>
</evidence>
<organism evidence="11 12">
    <name type="scientific">Candidatus Sedimenticola endophacoides</name>
    <dbReference type="NCBI Taxonomy" id="2548426"/>
    <lineage>
        <taxon>Bacteria</taxon>
        <taxon>Pseudomonadati</taxon>
        <taxon>Pseudomonadota</taxon>
        <taxon>Gammaproteobacteria</taxon>
        <taxon>Chromatiales</taxon>
        <taxon>Sedimenticolaceae</taxon>
        <taxon>Sedimenticola</taxon>
    </lineage>
</organism>
<dbReference type="Proteomes" id="UP000250928">
    <property type="component" value="Unassembled WGS sequence"/>
</dbReference>
<evidence type="ECO:0000256" key="8">
    <source>
        <dbReference type="PIRSR" id="PIRSR000102-3"/>
    </source>
</evidence>
<feature type="binding site" evidence="5">
    <location>
        <begin position="121"/>
        <end position="123"/>
    </location>
    <ligand>
        <name>NAD(+)</name>
        <dbReference type="ChEBI" id="CHEBI:57540"/>
    </ligand>
</feature>
<dbReference type="HAMAP" id="MF_00487">
    <property type="entry name" value="Malate_dehydrog_3"/>
    <property type="match status" value="1"/>
</dbReference>
<dbReference type="GO" id="GO:0006099">
    <property type="term" value="P:tricarboxylic acid cycle"/>
    <property type="evidence" value="ECO:0007669"/>
    <property type="project" value="UniProtKB-UniRule"/>
</dbReference>
<feature type="domain" description="Lactate/malate dehydrogenase C-terminal" evidence="10">
    <location>
        <begin position="150"/>
        <end position="309"/>
    </location>
</feature>
<dbReference type="InterPro" id="IPR001557">
    <property type="entry name" value="L-lactate/malate_DH"/>
</dbReference>
<dbReference type="InterPro" id="IPR015955">
    <property type="entry name" value="Lactate_DH/Glyco_Ohase_4_C"/>
</dbReference>
<dbReference type="NCBIfam" id="NF004863">
    <property type="entry name" value="PRK06223.1"/>
    <property type="match status" value="1"/>
</dbReference>
<comment type="function">
    <text evidence="1 5">Catalyzes the reversible oxidation of malate to oxaloacetate.</text>
</comment>
<dbReference type="InterPro" id="IPR022383">
    <property type="entry name" value="Lactate/malate_DH_C"/>
</dbReference>
<evidence type="ECO:0000256" key="5">
    <source>
        <dbReference type="HAMAP-Rule" id="MF_00487"/>
    </source>
</evidence>
<dbReference type="NCBIfam" id="TIGR01763">
    <property type="entry name" value="MalateDH_bact"/>
    <property type="match status" value="1"/>
</dbReference>
<feature type="binding site" evidence="5 7">
    <location>
        <position position="85"/>
    </location>
    <ligand>
        <name>substrate</name>
    </ligand>
</feature>
<dbReference type="GO" id="GO:0004459">
    <property type="term" value="F:L-lactate dehydrogenase (NAD+) activity"/>
    <property type="evidence" value="ECO:0007669"/>
    <property type="project" value="TreeGrafter"/>
</dbReference>
<dbReference type="InterPro" id="IPR036291">
    <property type="entry name" value="NAD(P)-bd_dom_sf"/>
</dbReference>
<evidence type="ECO:0000259" key="9">
    <source>
        <dbReference type="Pfam" id="PF00056"/>
    </source>
</evidence>
<dbReference type="PIRSF" id="PIRSF000102">
    <property type="entry name" value="Lac_mal_DH"/>
    <property type="match status" value="1"/>
</dbReference>